<keyword evidence="2" id="KW-0689">Ribosomal protein</keyword>
<proteinExistence type="predicted"/>
<sequence length="161" mass="18041">MLTIRRAETADFAAIWPIFYRVVGEGTTYAFAPDTSREEAQCLWMGPGLHTYVALEDERVVGTYFFKANQPGLGAHVANAGYMVDPDGNRRGVGRAMGEHSLQEAKQQGFKALQFNFVVSTNERAVRLWQALGFQIVGTVPQAFQHRTLGLVDVYIMHRFL</sequence>
<dbReference type="EMBL" id="FNFO01000006">
    <property type="protein sequence ID" value="SDL55275.1"/>
    <property type="molecule type" value="Genomic_DNA"/>
</dbReference>
<dbReference type="InterPro" id="IPR052742">
    <property type="entry name" value="Mito_N-acetyltransferase"/>
</dbReference>
<organism evidence="2 3">
    <name type="scientific">Catalinimonas alkaloidigena</name>
    <dbReference type="NCBI Taxonomy" id="1075417"/>
    <lineage>
        <taxon>Bacteria</taxon>
        <taxon>Pseudomonadati</taxon>
        <taxon>Bacteroidota</taxon>
        <taxon>Cytophagia</taxon>
        <taxon>Cytophagales</taxon>
        <taxon>Catalimonadaceae</taxon>
        <taxon>Catalinimonas</taxon>
    </lineage>
</organism>
<gene>
    <name evidence="2" type="ORF">SAMN05421823_106300</name>
</gene>
<keyword evidence="3" id="KW-1185">Reference proteome</keyword>
<dbReference type="Gene3D" id="3.40.630.30">
    <property type="match status" value="1"/>
</dbReference>
<dbReference type="PANTHER" id="PTHR43138">
    <property type="entry name" value="ACETYLTRANSFERASE, GNAT FAMILY"/>
    <property type="match status" value="1"/>
</dbReference>
<dbReference type="STRING" id="1075417.SAMN05421823_106300"/>
<protein>
    <submittedName>
        <fullName evidence="2">Ribosomal protein S18 acetylase RimI</fullName>
    </submittedName>
</protein>
<keyword evidence="2" id="KW-0687">Ribonucleoprotein</keyword>
<dbReference type="InterPro" id="IPR016181">
    <property type="entry name" value="Acyl_CoA_acyltransferase"/>
</dbReference>
<evidence type="ECO:0000259" key="1">
    <source>
        <dbReference type="PROSITE" id="PS51186"/>
    </source>
</evidence>
<dbReference type="PROSITE" id="PS51186">
    <property type="entry name" value="GNAT"/>
    <property type="match status" value="1"/>
</dbReference>
<dbReference type="RefSeq" id="WP_218127107.1">
    <property type="nucleotide sequence ID" value="NZ_FNFO01000006.1"/>
</dbReference>
<evidence type="ECO:0000313" key="3">
    <source>
        <dbReference type="Proteomes" id="UP000198510"/>
    </source>
</evidence>
<accession>A0A1G9L119</accession>
<dbReference type="PANTHER" id="PTHR43138:SF1">
    <property type="entry name" value="N-ACETYLTRANSFERASE ACA1"/>
    <property type="match status" value="1"/>
</dbReference>
<dbReference type="SUPFAM" id="SSF55729">
    <property type="entry name" value="Acyl-CoA N-acyltransferases (Nat)"/>
    <property type="match status" value="1"/>
</dbReference>
<dbReference type="GO" id="GO:0016747">
    <property type="term" value="F:acyltransferase activity, transferring groups other than amino-acyl groups"/>
    <property type="evidence" value="ECO:0007669"/>
    <property type="project" value="InterPro"/>
</dbReference>
<name>A0A1G9L119_9BACT</name>
<evidence type="ECO:0000313" key="2">
    <source>
        <dbReference type="EMBL" id="SDL55275.1"/>
    </source>
</evidence>
<feature type="domain" description="N-acetyltransferase" evidence="1">
    <location>
        <begin position="2"/>
        <end position="161"/>
    </location>
</feature>
<reference evidence="2 3" key="1">
    <citation type="submission" date="2016-10" db="EMBL/GenBank/DDBJ databases">
        <authorList>
            <person name="de Groot N.N."/>
        </authorList>
    </citation>
    <scope>NUCLEOTIDE SEQUENCE [LARGE SCALE GENOMIC DNA]</scope>
    <source>
        <strain evidence="2 3">DSM 25186</strain>
    </source>
</reference>
<dbReference type="GO" id="GO:0005840">
    <property type="term" value="C:ribosome"/>
    <property type="evidence" value="ECO:0007669"/>
    <property type="project" value="UniProtKB-KW"/>
</dbReference>
<dbReference type="InterPro" id="IPR000182">
    <property type="entry name" value="GNAT_dom"/>
</dbReference>
<dbReference type="AlphaFoldDB" id="A0A1G9L119"/>
<dbReference type="CDD" id="cd04301">
    <property type="entry name" value="NAT_SF"/>
    <property type="match status" value="1"/>
</dbReference>
<dbReference type="Proteomes" id="UP000198510">
    <property type="component" value="Unassembled WGS sequence"/>
</dbReference>
<dbReference type="Pfam" id="PF00583">
    <property type="entry name" value="Acetyltransf_1"/>
    <property type="match status" value="1"/>
</dbReference>